<name>A0A922HPU9_DERFA</name>
<evidence type="ECO:0000256" key="1">
    <source>
        <dbReference type="SAM" id="MobiDB-lite"/>
    </source>
</evidence>
<organism evidence="2 3">
    <name type="scientific">Dermatophagoides farinae</name>
    <name type="common">American house dust mite</name>
    <dbReference type="NCBI Taxonomy" id="6954"/>
    <lineage>
        <taxon>Eukaryota</taxon>
        <taxon>Metazoa</taxon>
        <taxon>Ecdysozoa</taxon>
        <taxon>Arthropoda</taxon>
        <taxon>Chelicerata</taxon>
        <taxon>Arachnida</taxon>
        <taxon>Acari</taxon>
        <taxon>Acariformes</taxon>
        <taxon>Sarcoptiformes</taxon>
        <taxon>Astigmata</taxon>
        <taxon>Psoroptidia</taxon>
        <taxon>Analgoidea</taxon>
        <taxon>Pyroglyphidae</taxon>
        <taxon>Dermatophagoidinae</taxon>
        <taxon>Dermatophagoides</taxon>
    </lineage>
</organism>
<protein>
    <submittedName>
        <fullName evidence="2">Uncharacterized protein</fullName>
    </submittedName>
</protein>
<evidence type="ECO:0000313" key="2">
    <source>
        <dbReference type="EMBL" id="KAH9494131.1"/>
    </source>
</evidence>
<accession>A0A922HPU9</accession>
<gene>
    <name evidence="2" type="ORF">DERF_014842</name>
</gene>
<feature type="region of interest" description="Disordered" evidence="1">
    <location>
        <begin position="30"/>
        <end position="59"/>
    </location>
</feature>
<reference evidence="2" key="2">
    <citation type="journal article" date="2022" name="Res Sq">
        <title>Comparative Genomics Reveals Insights into the Divergent Evolution of Astigmatic Mites and Household Pest Adaptations.</title>
        <authorList>
            <person name="Xiong Q."/>
            <person name="Wan A.T.-Y."/>
            <person name="Liu X.-Y."/>
            <person name="Fung C.S.-H."/>
            <person name="Xiao X."/>
            <person name="Malainual N."/>
            <person name="Hou J."/>
            <person name="Wang L."/>
            <person name="Wang M."/>
            <person name="Yang K."/>
            <person name="Cui Y."/>
            <person name="Leung E."/>
            <person name="Nong W."/>
            <person name="Shin S.-K."/>
            <person name="Au S."/>
            <person name="Jeong K.Y."/>
            <person name="Chew F.T."/>
            <person name="Hui J."/>
            <person name="Leung T.F."/>
            <person name="Tungtrongchitr A."/>
            <person name="Zhong N."/>
            <person name="Liu Z."/>
            <person name="Tsui S."/>
        </authorList>
    </citation>
    <scope>NUCLEOTIDE SEQUENCE</scope>
    <source>
        <strain evidence="2">Derf</strain>
        <tissue evidence="2">Whole organism</tissue>
    </source>
</reference>
<proteinExistence type="predicted"/>
<comment type="caution">
    <text evidence="2">The sequence shown here is derived from an EMBL/GenBank/DDBJ whole genome shotgun (WGS) entry which is preliminary data.</text>
</comment>
<keyword evidence="3" id="KW-1185">Reference proteome</keyword>
<sequence>MEILYNTVVGLIRPLSSSVKYKSISESATINRDNDDNPAINLKKKSTKKMKKNKKKKKGKNDLIQIFVTVPDGHTHCFPTLLMQCHVNINIESIIIVNDRPFGDIFEELEQRHPRMLDPNVTVWTH</sequence>
<dbReference type="AlphaFoldDB" id="A0A922HPU9"/>
<feature type="compositionally biased region" description="Basic residues" evidence="1">
    <location>
        <begin position="42"/>
        <end position="59"/>
    </location>
</feature>
<dbReference type="Proteomes" id="UP000790347">
    <property type="component" value="Unassembled WGS sequence"/>
</dbReference>
<evidence type="ECO:0000313" key="3">
    <source>
        <dbReference type="Proteomes" id="UP000790347"/>
    </source>
</evidence>
<reference evidence="2" key="1">
    <citation type="submission" date="2013-05" db="EMBL/GenBank/DDBJ databases">
        <authorList>
            <person name="Yim A.K.Y."/>
            <person name="Chan T.F."/>
            <person name="Ji K.M."/>
            <person name="Liu X.Y."/>
            <person name="Zhou J.W."/>
            <person name="Li R.Q."/>
            <person name="Yang K.Y."/>
            <person name="Li J."/>
            <person name="Li M."/>
            <person name="Law P.T.W."/>
            <person name="Wu Y.L."/>
            <person name="Cai Z.L."/>
            <person name="Qin H."/>
            <person name="Bao Y."/>
            <person name="Leung R.K.K."/>
            <person name="Ng P.K.S."/>
            <person name="Zou J."/>
            <person name="Zhong X.J."/>
            <person name="Ran P.X."/>
            <person name="Zhong N.S."/>
            <person name="Liu Z.G."/>
            <person name="Tsui S.K.W."/>
        </authorList>
    </citation>
    <scope>NUCLEOTIDE SEQUENCE</scope>
    <source>
        <strain evidence="2">Derf</strain>
        <tissue evidence="2">Whole organism</tissue>
    </source>
</reference>
<dbReference type="EMBL" id="ASGP02000008">
    <property type="protein sequence ID" value="KAH9494131.1"/>
    <property type="molecule type" value="Genomic_DNA"/>
</dbReference>